<dbReference type="EMBL" id="LS483250">
    <property type="protein sequence ID" value="SQD80003.1"/>
    <property type="molecule type" value="Genomic_DNA"/>
</dbReference>
<dbReference type="EC" id="2.3.1.269" evidence="9"/>
<gene>
    <name evidence="9 11" type="primary">lnt</name>
    <name evidence="11" type="ORF">MORIYA_3550</name>
</gene>
<comment type="catalytic activity">
    <reaction evidence="9">
        <text>N-terminal S-1,2-diacyl-sn-glyceryl-L-cysteinyl-[lipoprotein] + a glycerophospholipid = N-acyl-S-1,2-diacyl-sn-glyceryl-L-cysteinyl-[lipoprotein] + a 2-acyl-sn-glycero-3-phospholipid + H(+)</text>
        <dbReference type="Rhea" id="RHEA:48228"/>
        <dbReference type="Rhea" id="RHEA-COMP:14681"/>
        <dbReference type="Rhea" id="RHEA-COMP:14684"/>
        <dbReference type="ChEBI" id="CHEBI:15378"/>
        <dbReference type="ChEBI" id="CHEBI:136912"/>
        <dbReference type="ChEBI" id="CHEBI:140656"/>
        <dbReference type="ChEBI" id="CHEBI:140657"/>
        <dbReference type="ChEBI" id="CHEBI:140660"/>
        <dbReference type="EC" id="2.3.1.269"/>
    </reaction>
</comment>
<name>A0A330LTC0_9GAMM</name>
<evidence type="ECO:0000256" key="3">
    <source>
        <dbReference type="ARBA" id="ARBA00022475"/>
    </source>
</evidence>
<dbReference type="Pfam" id="PF00795">
    <property type="entry name" value="CN_hydrolase"/>
    <property type="match status" value="1"/>
</dbReference>
<dbReference type="SUPFAM" id="SSF56317">
    <property type="entry name" value="Carbon-nitrogen hydrolase"/>
    <property type="match status" value="1"/>
</dbReference>
<keyword evidence="3 9" id="KW-1003">Cell membrane</keyword>
<comment type="similarity">
    <text evidence="2 9">Belongs to the CN hydrolase family. Apolipoprotein N-acyltransferase subfamily.</text>
</comment>
<dbReference type="GO" id="GO:0042158">
    <property type="term" value="P:lipoprotein biosynthetic process"/>
    <property type="evidence" value="ECO:0007669"/>
    <property type="project" value="UniProtKB-UniRule"/>
</dbReference>
<feature type="domain" description="CN hydrolase" evidence="10">
    <location>
        <begin position="202"/>
        <end position="451"/>
    </location>
</feature>
<dbReference type="GO" id="GO:0005886">
    <property type="term" value="C:plasma membrane"/>
    <property type="evidence" value="ECO:0007669"/>
    <property type="project" value="UniProtKB-SubCell"/>
</dbReference>
<comment type="subcellular location">
    <subcellularLocation>
        <location evidence="1 9">Cell membrane</location>
        <topology evidence="1 9">Multi-pass membrane protein</topology>
    </subcellularLocation>
</comment>
<keyword evidence="12" id="KW-1185">Reference proteome</keyword>
<organism evidence="11 12">
    <name type="scientific">Moritella yayanosii</name>
    <dbReference type="NCBI Taxonomy" id="69539"/>
    <lineage>
        <taxon>Bacteria</taxon>
        <taxon>Pseudomonadati</taxon>
        <taxon>Pseudomonadota</taxon>
        <taxon>Gammaproteobacteria</taxon>
        <taxon>Alteromonadales</taxon>
        <taxon>Moritellaceae</taxon>
        <taxon>Moritella</taxon>
    </lineage>
</organism>
<evidence type="ECO:0000259" key="10">
    <source>
        <dbReference type="PROSITE" id="PS50263"/>
    </source>
</evidence>
<protein>
    <recommendedName>
        <fullName evidence="9">Apolipoprotein N-acyltransferase</fullName>
        <shortName evidence="9">ALP N-acyltransferase</shortName>
        <ecNumber evidence="9">2.3.1.269</ecNumber>
    </recommendedName>
</protein>
<feature type="transmembrane region" description="Helical" evidence="9">
    <location>
        <begin position="36"/>
        <end position="53"/>
    </location>
</feature>
<dbReference type="PANTHER" id="PTHR38686">
    <property type="entry name" value="APOLIPOPROTEIN N-ACYLTRANSFERASE"/>
    <property type="match status" value="1"/>
</dbReference>
<evidence type="ECO:0000313" key="11">
    <source>
        <dbReference type="EMBL" id="SQD80003.1"/>
    </source>
</evidence>
<keyword evidence="5 9" id="KW-0812">Transmembrane</keyword>
<sequence length="497" mass="55669">MFAFAPFNYTISLYVSLFALLFVIDNKPAKHAAGYGFLWGLGFFVAGLHWISVSILDFGGLPVPVAALLVVLLCAYLAIYPALCAYLVNRFASHSSLLRYFVAFPAIWLITDWLRGWVMTGFPWLQFGYSQMDTPLVNYAPILGVEGITAAVCLLTASLYYVYRERKFVMPAIVISVIVFSAIASKGLQWTMPQASKSIALVQGNTDQAEKWLPEKRTEILNTYLTLSLENTDADIIIWPESAIPALEFQVKRYLDYVSDLMRQSNTTLITGIINYQRVNDIDEYYNAVIVLGQPEQETNHSPVNDRYYKHKLLPIGEFVPFEDLLRPIAPLFNLPMSSFQRGGEQQLNLAASGVHIATAICYEIAFNQTLVKTVTPDTGFILTVSNDAWFGTSIGPDQHLEIARMRAFEFQRPVIRSTNTGITAIYDAQGQEVGRIAQFETAVLRAQVTPYQGTTPFNRYGNTPLLILAWLLSATVVGHYLFTKNTLAKRQVKTSL</sequence>
<keyword evidence="4 9" id="KW-0808">Transferase</keyword>
<evidence type="ECO:0000256" key="8">
    <source>
        <dbReference type="ARBA" id="ARBA00023315"/>
    </source>
</evidence>
<proteinExistence type="inferred from homology"/>
<comment type="pathway">
    <text evidence="9">Protein modification; lipoprotein biosynthesis (N-acyl transfer).</text>
</comment>
<dbReference type="InterPro" id="IPR045378">
    <property type="entry name" value="LNT_N"/>
</dbReference>
<feature type="transmembrane region" description="Helical" evidence="9">
    <location>
        <begin position="100"/>
        <end position="119"/>
    </location>
</feature>
<dbReference type="NCBIfam" id="TIGR00546">
    <property type="entry name" value="lnt"/>
    <property type="match status" value="1"/>
</dbReference>
<keyword evidence="8 9" id="KW-0012">Acyltransferase</keyword>
<dbReference type="AlphaFoldDB" id="A0A330LTC0"/>
<dbReference type="Pfam" id="PF20154">
    <property type="entry name" value="LNT_N"/>
    <property type="match status" value="1"/>
</dbReference>
<evidence type="ECO:0000313" key="12">
    <source>
        <dbReference type="Proteomes" id="UP000250163"/>
    </source>
</evidence>
<dbReference type="PROSITE" id="PS50263">
    <property type="entry name" value="CN_HYDROLASE"/>
    <property type="match status" value="1"/>
</dbReference>
<feature type="transmembrane region" description="Helical" evidence="9">
    <location>
        <begin position="168"/>
        <end position="188"/>
    </location>
</feature>
<feature type="transmembrane region" description="Helical" evidence="9">
    <location>
        <begin position="466"/>
        <end position="484"/>
    </location>
</feature>
<dbReference type="KEGG" id="mya:MORIYA_3550"/>
<reference evidence="12" key="1">
    <citation type="submission" date="2018-05" db="EMBL/GenBank/DDBJ databases">
        <authorList>
            <person name="Cea G.-C."/>
            <person name="William W."/>
        </authorList>
    </citation>
    <scope>NUCLEOTIDE SEQUENCE [LARGE SCALE GENOMIC DNA]</scope>
    <source>
        <strain evidence="12">DB21MT 5</strain>
    </source>
</reference>
<dbReference type="Gene3D" id="3.60.110.10">
    <property type="entry name" value="Carbon-nitrogen hydrolase"/>
    <property type="match status" value="1"/>
</dbReference>
<dbReference type="InterPro" id="IPR003010">
    <property type="entry name" value="C-N_Hydrolase"/>
</dbReference>
<feature type="transmembrane region" description="Helical" evidence="9">
    <location>
        <begin position="65"/>
        <end position="88"/>
    </location>
</feature>
<dbReference type="CDD" id="cd07571">
    <property type="entry name" value="ALP_N-acyl_transferase"/>
    <property type="match status" value="1"/>
</dbReference>
<evidence type="ECO:0000256" key="4">
    <source>
        <dbReference type="ARBA" id="ARBA00022679"/>
    </source>
</evidence>
<dbReference type="UniPathway" id="UPA00666"/>
<feature type="transmembrane region" description="Helical" evidence="9">
    <location>
        <begin position="139"/>
        <end position="161"/>
    </location>
</feature>
<evidence type="ECO:0000256" key="5">
    <source>
        <dbReference type="ARBA" id="ARBA00022692"/>
    </source>
</evidence>
<accession>A0A330LTC0</accession>
<evidence type="ECO:0000256" key="1">
    <source>
        <dbReference type="ARBA" id="ARBA00004651"/>
    </source>
</evidence>
<keyword evidence="6 9" id="KW-1133">Transmembrane helix</keyword>
<evidence type="ECO:0000256" key="2">
    <source>
        <dbReference type="ARBA" id="ARBA00010065"/>
    </source>
</evidence>
<evidence type="ECO:0000256" key="6">
    <source>
        <dbReference type="ARBA" id="ARBA00022989"/>
    </source>
</evidence>
<dbReference type="GO" id="GO:0016410">
    <property type="term" value="F:N-acyltransferase activity"/>
    <property type="evidence" value="ECO:0007669"/>
    <property type="project" value="UniProtKB-UniRule"/>
</dbReference>
<keyword evidence="7 9" id="KW-0472">Membrane</keyword>
<feature type="transmembrane region" description="Helical" evidence="9">
    <location>
        <begin position="6"/>
        <end position="24"/>
    </location>
</feature>
<evidence type="ECO:0000256" key="9">
    <source>
        <dbReference type="HAMAP-Rule" id="MF_01148"/>
    </source>
</evidence>
<dbReference type="InterPro" id="IPR004563">
    <property type="entry name" value="Apolipo_AcylTrfase"/>
</dbReference>
<dbReference type="PANTHER" id="PTHR38686:SF1">
    <property type="entry name" value="APOLIPOPROTEIN N-ACYLTRANSFERASE"/>
    <property type="match status" value="1"/>
</dbReference>
<comment type="function">
    <text evidence="9">Catalyzes the phospholipid dependent N-acylation of the N-terminal cysteine of apolipoprotein, the last step in lipoprotein maturation.</text>
</comment>
<keyword evidence="11" id="KW-0449">Lipoprotein</keyword>
<dbReference type="Proteomes" id="UP000250163">
    <property type="component" value="Chromosome MORIYA"/>
</dbReference>
<dbReference type="HAMAP" id="MF_01148">
    <property type="entry name" value="Lnt"/>
    <property type="match status" value="1"/>
</dbReference>
<dbReference type="InterPro" id="IPR036526">
    <property type="entry name" value="C-N_Hydrolase_sf"/>
</dbReference>
<evidence type="ECO:0000256" key="7">
    <source>
        <dbReference type="ARBA" id="ARBA00023136"/>
    </source>
</evidence>